<feature type="transmembrane region" description="Helical" evidence="6">
    <location>
        <begin position="146"/>
        <end position="168"/>
    </location>
</feature>
<dbReference type="InterPro" id="IPR011701">
    <property type="entry name" value="MFS"/>
</dbReference>
<gene>
    <name evidence="8" type="ORF">Dbus_chr3Lg1857</name>
</gene>
<keyword evidence="2" id="KW-0813">Transport</keyword>
<dbReference type="EMBL" id="CP012525">
    <property type="protein sequence ID" value="ALC44691.1"/>
    <property type="molecule type" value="Genomic_DNA"/>
</dbReference>
<dbReference type="Pfam" id="PF07690">
    <property type="entry name" value="MFS_1"/>
    <property type="match status" value="1"/>
</dbReference>
<keyword evidence="3 6" id="KW-0812">Transmembrane</keyword>
<organism evidence="8 9">
    <name type="scientific">Drosophila busckii</name>
    <name type="common">Fruit fly</name>
    <dbReference type="NCBI Taxonomy" id="30019"/>
    <lineage>
        <taxon>Eukaryota</taxon>
        <taxon>Metazoa</taxon>
        <taxon>Ecdysozoa</taxon>
        <taxon>Arthropoda</taxon>
        <taxon>Hexapoda</taxon>
        <taxon>Insecta</taxon>
        <taxon>Pterygota</taxon>
        <taxon>Neoptera</taxon>
        <taxon>Endopterygota</taxon>
        <taxon>Diptera</taxon>
        <taxon>Brachycera</taxon>
        <taxon>Muscomorpha</taxon>
        <taxon>Ephydroidea</taxon>
        <taxon>Drosophilidae</taxon>
        <taxon>Drosophila</taxon>
    </lineage>
</organism>
<feature type="transmembrane region" description="Helical" evidence="6">
    <location>
        <begin position="87"/>
        <end position="106"/>
    </location>
</feature>
<dbReference type="Proteomes" id="UP000494163">
    <property type="component" value="Chromosome 3L"/>
</dbReference>
<evidence type="ECO:0000256" key="3">
    <source>
        <dbReference type="ARBA" id="ARBA00022692"/>
    </source>
</evidence>
<feature type="transmembrane region" description="Helical" evidence="6">
    <location>
        <begin position="345"/>
        <end position="364"/>
    </location>
</feature>
<feature type="transmembrane region" description="Helical" evidence="6">
    <location>
        <begin position="112"/>
        <end position="134"/>
    </location>
</feature>
<dbReference type="Gene3D" id="1.20.1250.20">
    <property type="entry name" value="MFS general substrate transporter like domains"/>
    <property type="match status" value="1"/>
</dbReference>
<dbReference type="OMA" id="CDVTFNI"/>
<dbReference type="PROSITE" id="PS50850">
    <property type="entry name" value="MFS"/>
    <property type="match status" value="1"/>
</dbReference>
<feature type="transmembrane region" description="Helical" evidence="6">
    <location>
        <begin position="457"/>
        <end position="477"/>
    </location>
</feature>
<feature type="domain" description="Major facilitator superfamily (MFS) profile" evidence="7">
    <location>
        <begin position="20"/>
        <end position="486"/>
    </location>
</feature>
<dbReference type="GO" id="GO:0022857">
    <property type="term" value="F:transmembrane transporter activity"/>
    <property type="evidence" value="ECO:0007669"/>
    <property type="project" value="InterPro"/>
</dbReference>
<evidence type="ECO:0000256" key="6">
    <source>
        <dbReference type="SAM" id="Phobius"/>
    </source>
</evidence>
<dbReference type="PANTHER" id="PTHR23511">
    <property type="entry name" value="SYNAPTIC VESICLE GLYCOPROTEIN 2"/>
    <property type="match status" value="1"/>
</dbReference>
<evidence type="ECO:0000256" key="4">
    <source>
        <dbReference type="ARBA" id="ARBA00022989"/>
    </source>
</evidence>
<evidence type="ECO:0000259" key="7">
    <source>
        <dbReference type="PROSITE" id="PS50850"/>
    </source>
</evidence>
<feature type="transmembrane region" description="Helical" evidence="6">
    <location>
        <begin position="428"/>
        <end position="451"/>
    </location>
</feature>
<feature type="transmembrane region" description="Helical" evidence="6">
    <location>
        <begin position="54"/>
        <end position="75"/>
    </location>
</feature>
<evidence type="ECO:0000256" key="2">
    <source>
        <dbReference type="ARBA" id="ARBA00022448"/>
    </source>
</evidence>
<reference evidence="8 9" key="1">
    <citation type="submission" date="2015-08" db="EMBL/GenBank/DDBJ databases">
        <title>Ancestral chromatin configuration constrains chromatin evolution on differentiating sex chromosomes in Drosophila.</title>
        <authorList>
            <person name="Zhou Q."/>
            <person name="Bachtrog D."/>
        </authorList>
    </citation>
    <scope>NUCLEOTIDE SEQUENCE [LARGE SCALE GENOMIC DNA]</scope>
    <source>
        <tissue evidence="8">Whole larvae</tissue>
    </source>
</reference>
<comment type="subcellular location">
    <subcellularLocation>
        <location evidence="1">Membrane</location>
        <topology evidence="1">Multi-pass membrane protein</topology>
    </subcellularLocation>
</comment>
<dbReference type="InterPro" id="IPR005829">
    <property type="entry name" value="Sugar_transporter_CS"/>
</dbReference>
<keyword evidence="5 6" id="KW-0472">Membrane</keyword>
<feature type="transmembrane region" description="Helical" evidence="6">
    <location>
        <begin position="369"/>
        <end position="388"/>
    </location>
</feature>
<dbReference type="GO" id="GO:0016020">
    <property type="term" value="C:membrane"/>
    <property type="evidence" value="ECO:0007669"/>
    <property type="project" value="UniProtKB-SubCell"/>
</dbReference>
<evidence type="ECO:0000256" key="5">
    <source>
        <dbReference type="ARBA" id="ARBA00023136"/>
    </source>
</evidence>
<evidence type="ECO:0000256" key="1">
    <source>
        <dbReference type="ARBA" id="ARBA00004141"/>
    </source>
</evidence>
<proteinExistence type="predicted"/>
<evidence type="ECO:0000313" key="9">
    <source>
        <dbReference type="Proteomes" id="UP000494163"/>
    </source>
</evidence>
<keyword evidence="4 6" id="KW-1133">Transmembrane helix</keyword>
<accession>A0A0M4EB98</accession>
<dbReference type="InterPro" id="IPR036259">
    <property type="entry name" value="MFS_trans_sf"/>
</dbReference>
<feature type="transmembrane region" description="Helical" evidence="6">
    <location>
        <begin position="394"/>
        <end position="416"/>
    </location>
</feature>
<feature type="transmembrane region" description="Helical" evidence="6">
    <location>
        <begin position="188"/>
        <end position="208"/>
    </location>
</feature>
<dbReference type="OrthoDB" id="10262656at2759"/>
<dbReference type="AlphaFoldDB" id="A0A0M4EB98"/>
<sequence length="493" mass="55047">MSATEVDDVLKLIGCGYMQVLMVFSCGMTCLYLINEIMGINFVCGSIAEDFQMNNVQLSLLASSAFLGLILATHYSGYKSDQIGRRIVMLYSLGLGLAASLISMLMPSFPVFLLFRFLTGLMLSGGSCVFLTYITECTQITFRPHIVTFMSYFFALGWIYVPGVAYLFQPLNRIVFSWGTFDICRWRISLLVNAIPGFVAFGTMFILPETPKFLLSKRKDERAFAVLNRLCIINHRKDLKSFGVTSVWQDNVQEDQSPPRCCLIQMWLDTKPLFKPPYVRPFLHVTAVVCCLFFVGNGLVTWFSKLRSDLTNEKETMCGDFSCEPRNNTSGADDKSKSNVYMDGIILGVTALSTFIFTSILLVWVKRSLILFINSTIAFLCGFSLNFWTNQHAILIALVVFLSPMACSISLAGSALCDVMPTHMRANAVSLALTFGRLAVIIASGILGFFFCMQCYVVFNIFVLFAAGKFVRGSILVSNNIVNEPRYSQISIK</sequence>
<name>A0A0M4EB98_DROBS</name>
<evidence type="ECO:0000313" key="8">
    <source>
        <dbReference type="EMBL" id="ALC44691.1"/>
    </source>
</evidence>
<feature type="transmembrane region" description="Helical" evidence="6">
    <location>
        <begin position="282"/>
        <end position="303"/>
    </location>
</feature>
<dbReference type="InterPro" id="IPR020846">
    <property type="entry name" value="MFS_dom"/>
</dbReference>
<dbReference type="PROSITE" id="PS00216">
    <property type="entry name" value="SUGAR_TRANSPORT_1"/>
    <property type="match status" value="1"/>
</dbReference>
<keyword evidence="9" id="KW-1185">Reference proteome</keyword>
<dbReference type="STRING" id="30019.A0A0M4EB98"/>
<dbReference type="PANTHER" id="PTHR23511:SF37">
    <property type="entry name" value="MAJOR FACILITATOR SUPERFAMILY (MFS) PROFILE DOMAIN-CONTAINING PROTEIN-RELATED"/>
    <property type="match status" value="1"/>
</dbReference>
<dbReference type="SUPFAM" id="SSF103473">
    <property type="entry name" value="MFS general substrate transporter"/>
    <property type="match status" value="1"/>
</dbReference>
<feature type="transmembrane region" description="Helical" evidence="6">
    <location>
        <begin position="12"/>
        <end position="34"/>
    </location>
</feature>
<protein>
    <submittedName>
        <fullName evidence="8">Maker752</fullName>
    </submittedName>
</protein>